<sequence length="85" mass="9606">MKLPVIKHLVEFIKENDADFVLETIETLESLTEVSQLKDEELDVIGELISNMYGAIEVNKLIQDGTPQKDALNTFMKRVLGSIDK</sequence>
<dbReference type="InterPro" id="IPR053810">
    <property type="entry name" value="DUF6952"/>
</dbReference>
<name>A0ABU8I6Z5_9SPHI</name>
<organism evidence="1 2">
    <name type="scientific">Sphingobacterium tenebrionis</name>
    <dbReference type="NCBI Taxonomy" id="3111775"/>
    <lineage>
        <taxon>Bacteria</taxon>
        <taxon>Pseudomonadati</taxon>
        <taxon>Bacteroidota</taxon>
        <taxon>Sphingobacteriia</taxon>
        <taxon>Sphingobacteriales</taxon>
        <taxon>Sphingobacteriaceae</taxon>
        <taxon>Sphingobacterium</taxon>
    </lineage>
</organism>
<gene>
    <name evidence="1" type="ORF">VJ786_11355</name>
</gene>
<protein>
    <submittedName>
        <fullName evidence="1">Uncharacterized protein</fullName>
    </submittedName>
</protein>
<dbReference type="RefSeq" id="WP_099365723.1">
    <property type="nucleotide sequence ID" value="NZ_JAYLLN010000027.1"/>
</dbReference>
<dbReference type="Proteomes" id="UP001363035">
    <property type="component" value="Unassembled WGS sequence"/>
</dbReference>
<dbReference type="EMBL" id="JAYLLN010000027">
    <property type="protein sequence ID" value="MEI5985495.1"/>
    <property type="molecule type" value="Genomic_DNA"/>
</dbReference>
<proteinExistence type="predicted"/>
<keyword evidence="2" id="KW-1185">Reference proteome</keyword>
<dbReference type="Pfam" id="PF22264">
    <property type="entry name" value="DUF6952"/>
    <property type="match status" value="1"/>
</dbReference>
<accession>A0ABU8I6Z5</accession>
<comment type="caution">
    <text evidence="1">The sequence shown here is derived from an EMBL/GenBank/DDBJ whole genome shotgun (WGS) entry which is preliminary data.</text>
</comment>
<evidence type="ECO:0000313" key="1">
    <source>
        <dbReference type="EMBL" id="MEI5985495.1"/>
    </source>
</evidence>
<evidence type="ECO:0000313" key="2">
    <source>
        <dbReference type="Proteomes" id="UP001363035"/>
    </source>
</evidence>
<reference evidence="1 2" key="1">
    <citation type="submission" date="2024-01" db="EMBL/GenBank/DDBJ databases">
        <title>Sphingobacterium tenebrionis sp. nov., a novel endophyte isolated from tenebrio molitor intestines.</title>
        <authorList>
            <person name="Zhang C."/>
        </authorList>
    </citation>
    <scope>NUCLEOTIDE SEQUENCE [LARGE SCALE GENOMIC DNA]</scope>
    <source>
        <strain evidence="1 2">PU5-4</strain>
    </source>
</reference>